<evidence type="ECO:0000313" key="5">
    <source>
        <dbReference type="Proteomes" id="UP001283361"/>
    </source>
</evidence>
<comment type="caution">
    <text evidence="4">The sequence shown here is derived from an EMBL/GenBank/DDBJ whole genome shotgun (WGS) entry which is preliminary data.</text>
</comment>
<protein>
    <recommendedName>
        <fullName evidence="3">VWFA domain-containing protein</fullName>
    </recommendedName>
</protein>
<gene>
    <name evidence="4" type="ORF">RRG08_063289</name>
</gene>
<dbReference type="PROSITE" id="PS50234">
    <property type="entry name" value="VWFA"/>
    <property type="match status" value="1"/>
</dbReference>
<feature type="coiled-coil region" evidence="1">
    <location>
        <begin position="936"/>
        <end position="1001"/>
    </location>
</feature>
<dbReference type="Pfam" id="PF15057">
    <property type="entry name" value="DUF4537"/>
    <property type="match status" value="1"/>
</dbReference>
<dbReference type="InterPro" id="IPR002035">
    <property type="entry name" value="VWF_A"/>
</dbReference>
<dbReference type="SMART" id="SM00327">
    <property type="entry name" value="VWA"/>
    <property type="match status" value="1"/>
</dbReference>
<feature type="region of interest" description="Disordered" evidence="2">
    <location>
        <begin position="829"/>
        <end position="849"/>
    </location>
</feature>
<evidence type="ECO:0000259" key="3">
    <source>
        <dbReference type="PROSITE" id="PS50234"/>
    </source>
</evidence>
<feature type="compositionally biased region" description="Basic and acidic residues" evidence="2">
    <location>
        <begin position="1"/>
        <end position="21"/>
    </location>
</feature>
<dbReference type="SUPFAM" id="SSF53300">
    <property type="entry name" value="vWA-like"/>
    <property type="match status" value="1"/>
</dbReference>
<organism evidence="4 5">
    <name type="scientific">Elysia crispata</name>
    <name type="common">lettuce slug</name>
    <dbReference type="NCBI Taxonomy" id="231223"/>
    <lineage>
        <taxon>Eukaryota</taxon>
        <taxon>Metazoa</taxon>
        <taxon>Spiralia</taxon>
        <taxon>Lophotrochozoa</taxon>
        <taxon>Mollusca</taxon>
        <taxon>Gastropoda</taxon>
        <taxon>Heterobranchia</taxon>
        <taxon>Euthyneura</taxon>
        <taxon>Panpulmonata</taxon>
        <taxon>Sacoglossa</taxon>
        <taxon>Placobranchoidea</taxon>
        <taxon>Plakobranchidae</taxon>
        <taxon>Elysia</taxon>
    </lineage>
</organism>
<proteinExistence type="predicted"/>
<dbReference type="Pfam" id="PF13768">
    <property type="entry name" value="VWA_3"/>
    <property type="match status" value="1"/>
</dbReference>
<name>A0AAE0XP48_9GAST</name>
<dbReference type="InterPro" id="IPR032770">
    <property type="entry name" value="DUF4537"/>
</dbReference>
<feature type="region of interest" description="Disordered" evidence="2">
    <location>
        <begin position="1"/>
        <end position="55"/>
    </location>
</feature>
<dbReference type="PANTHER" id="PTHR14343">
    <property type="entry name" value="VWFA DOMAIN-CONTAINING PROTEIN"/>
    <property type="match status" value="1"/>
</dbReference>
<accession>A0AAE0XP48</accession>
<dbReference type="PANTHER" id="PTHR14343:SF5">
    <property type="entry name" value="DUF4537 DOMAIN-CONTAINING PROTEIN"/>
    <property type="match status" value="1"/>
</dbReference>
<reference evidence="4" key="1">
    <citation type="journal article" date="2023" name="G3 (Bethesda)">
        <title>A reference genome for the long-term kleptoplast-retaining sea slug Elysia crispata morphotype clarki.</title>
        <authorList>
            <person name="Eastman K.E."/>
            <person name="Pendleton A.L."/>
            <person name="Shaikh M.A."/>
            <person name="Suttiyut T."/>
            <person name="Ogas R."/>
            <person name="Tomko P."/>
            <person name="Gavelis G."/>
            <person name="Widhalm J.R."/>
            <person name="Wisecaver J.H."/>
        </authorList>
    </citation>
    <scope>NUCLEOTIDE SEQUENCE</scope>
    <source>
        <strain evidence="4">ECLA1</strain>
    </source>
</reference>
<dbReference type="InterPro" id="IPR036465">
    <property type="entry name" value="vWFA_dom_sf"/>
</dbReference>
<dbReference type="Proteomes" id="UP001283361">
    <property type="component" value="Unassembled WGS sequence"/>
</dbReference>
<evidence type="ECO:0000313" key="4">
    <source>
        <dbReference type="EMBL" id="KAK3701038.1"/>
    </source>
</evidence>
<dbReference type="AlphaFoldDB" id="A0AAE0XP48"/>
<evidence type="ECO:0000256" key="1">
    <source>
        <dbReference type="SAM" id="Coils"/>
    </source>
</evidence>
<keyword evidence="1" id="KW-0175">Coiled coil</keyword>
<dbReference type="EMBL" id="JAWDGP010007899">
    <property type="protein sequence ID" value="KAK3701038.1"/>
    <property type="molecule type" value="Genomic_DNA"/>
</dbReference>
<feature type="compositionally biased region" description="Polar residues" evidence="2">
    <location>
        <begin position="583"/>
        <end position="599"/>
    </location>
</feature>
<keyword evidence="5" id="KW-1185">Reference proteome</keyword>
<sequence length="1063" mass="121248">MSEEKSSSNADKPEEALKLESSEPPQEEESKAPTIDQSPTIPEEPQNCEPDVQESSIVEVEPQPPTMFGLVPEKCVTFCIDTSGSMFKSLPVVKEHLMETLHSLSRCRDEKAMFNLIEFNSQVTQWADKLVQCTPETVTVAGQWVKALSAKTGTNTQDALLAAFADPTCQSVYLVTDGPPDQYVEEVLDRVVAASGPRAVHCIYVVTGDAADEATVEFLEDLAVETFGSLHIVTLTLHGCVERVTPIYRSDHAHERVVRTVNNTLRPSVKACSVSTSLQIDPEEILAPRLNSLVHPHPYLGYYVSPALVSTMPERYYYPHYWSRYRPAKSWLQAQDKLTDPALAGLSPAAGSVLVGKKVLARRIEDGYFYMATVQSQNLGEKFLVAFGPCKHGKYKQTQYQDTYVFDIVDHHDAVRHTILAGDRVLAPWEPEGERYAPGIVLSGQEKRHAEGPEDQDLTVSFSNGKTEKVPRDVAVWLPPSLYERLSLELQMPQEARKTLLSAVDNYPIENLPGYPASGPVGNPPDYPKIEPSFVLESNPYLWDPYLYKYPPYLPAFYGYPPPPFMINRGRADRAACGKRPTSAPTGSSEEAGSVIPGTNMTRRELEDRVMAQLMEHRLELSNENGEVKNNEVLLNGTTGIDRRPMSASDTRLLGRREKQAESYLKKSVQFSADTRIAEREENIRVDDRGAYLDDEDYDEYGNPILRRQRVKGPRLEDAGVNTDSSLLFYHSPGIKSRPRWNYWRSDPSPTYSEITGWVAEEEGALGPRRRPVGPGPFRETALQAPLEARDMREPPYDVEWTSPTFKYVDTFAKHDYSNSVRECLGYNKTPHPPSKKDATSGPVTTTSCLRSYTVGSRPIAIMTPEEREEARRANRRRRVIRREYEWQQRLAEEDNMKGLMQDQHRERIMAQMTRDRQRQVQEQQDIARAREAKKRISSELRARIEQNQKEEAEREERRIEGLKKRRERREEIQAQKDKEIQDTIARREEVRRQNNQARVQSWTQRLNEQDAQEAAMGKQHQQAKLRRQEHFRELEKQGQQRKDLRITVSEQQQAIYRSQIFA</sequence>
<feature type="domain" description="VWFA" evidence="3">
    <location>
        <begin position="75"/>
        <end position="265"/>
    </location>
</feature>
<dbReference type="Gene3D" id="3.40.50.410">
    <property type="entry name" value="von Willebrand factor, type A domain"/>
    <property type="match status" value="1"/>
</dbReference>
<feature type="region of interest" description="Disordered" evidence="2">
    <location>
        <begin position="1005"/>
        <end position="1028"/>
    </location>
</feature>
<evidence type="ECO:0000256" key="2">
    <source>
        <dbReference type="SAM" id="MobiDB-lite"/>
    </source>
</evidence>
<feature type="region of interest" description="Disordered" evidence="2">
    <location>
        <begin position="576"/>
        <end position="599"/>
    </location>
</feature>